<evidence type="ECO:0000259" key="1">
    <source>
        <dbReference type="Pfam" id="PF20243"/>
    </source>
</evidence>
<dbReference type="PROSITE" id="PS51257">
    <property type="entry name" value="PROKAR_LIPOPROTEIN"/>
    <property type="match status" value="1"/>
</dbReference>
<dbReference type="Proteomes" id="UP000625283">
    <property type="component" value="Unassembled WGS sequence"/>
</dbReference>
<dbReference type="EMBL" id="JAERTY010000008">
    <property type="protein sequence ID" value="MBL1410027.1"/>
    <property type="molecule type" value="Genomic_DNA"/>
</dbReference>
<keyword evidence="3" id="KW-1185">Reference proteome</keyword>
<evidence type="ECO:0000313" key="2">
    <source>
        <dbReference type="EMBL" id="MBL1410027.1"/>
    </source>
</evidence>
<sequence length="298" mass="32703">MKKQSVFLTALAVILFTSCEKEVIKEIEIEKTVYVNEDFDPEKSVVNLTFNHQINNTTLELGKNYTDDAGNTYAFDEIRYWVSNVTLIKPTGEAVAIPNSYYLVEKREALYFHGVNASNSEAHVAPAKTRESVLIGNVPTGEYSKIKFAIGVDPTYNDNFAITAGELNINQMSQVASWAWNTSYIFFRTKGTFLPKGGTIADALNFVTETGGNNLYREVELTLPSKISATAGSTNEISLSVNVLSTLKGLNVAEFTGQKAAGWSADPNLAKYTKFVNASTVDDMTTISDNVKAAIQLK</sequence>
<accession>A0ABS1R5P9</accession>
<proteinExistence type="predicted"/>
<feature type="domain" description="Copper-binding protein MbnP-like" evidence="1">
    <location>
        <begin position="46"/>
        <end position="254"/>
    </location>
</feature>
<protein>
    <recommendedName>
        <fullName evidence="1">Copper-binding protein MbnP-like domain-containing protein</fullName>
    </recommendedName>
</protein>
<gene>
    <name evidence="2" type="ORF">JKG61_14830</name>
</gene>
<organism evidence="2 3">
    <name type="scientific">Sphingobacterium faecale</name>
    <dbReference type="NCBI Taxonomy" id="2803775"/>
    <lineage>
        <taxon>Bacteria</taxon>
        <taxon>Pseudomonadati</taxon>
        <taxon>Bacteroidota</taxon>
        <taxon>Sphingobacteriia</taxon>
        <taxon>Sphingobacteriales</taxon>
        <taxon>Sphingobacteriaceae</taxon>
        <taxon>Sphingobacterium</taxon>
    </lineage>
</organism>
<reference evidence="2 3" key="1">
    <citation type="submission" date="2021-01" db="EMBL/GenBank/DDBJ databases">
        <title>C459-1 draft genome sequence.</title>
        <authorList>
            <person name="Zhang X.-F."/>
        </authorList>
    </citation>
    <scope>NUCLEOTIDE SEQUENCE [LARGE SCALE GENOMIC DNA]</scope>
    <source>
        <strain evidence="3">C459-1</strain>
    </source>
</reference>
<evidence type="ECO:0000313" key="3">
    <source>
        <dbReference type="Proteomes" id="UP000625283"/>
    </source>
</evidence>
<dbReference type="Pfam" id="PF20243">
    <property type="entry name" value="MbnP"/>
    <property type="match status" value="1"/>
</dbReference>
<name>A0ABS1R5P9_9SPHI</name>
<dbReference type="RefSeq" id="WP_202103735.1">
    <property type="nucleotide sequence ID" value="NZ_JAERTY010000008.1"/>
</dbReference>
<comment type="caution">
    <text evidence="2">The sequence shown here is derived from an EMBL/GenBank/DDBJ whole genome shotgun (WGS) entry which is preliminary data.</text>
</comment>
<dbReference type="InterPro" id="IPR046863">
    <property type="entry name" value="MbnP-like_dom"/>
</dbReference>